<dbReference type="SUPFAM" id="SSF52279">
    <property type="entry name" value="Beta-D-glucan exohydrolase, C-terminal domain"/>
    <property type="match status" value="1"/>
</dbReference>
<accession>A0A2T3W9V2</accession>
<dbReference type="PRINTS" id="PR00133">
    <property type="entry name" value="GLHYDRLASE3"/>
</dbReference>
<dbReference type="Pfam" id="PF00933">
    <property type="entry name" value="Glyco_hydro_3"/>
    <property type="match status" value="1"/>
</dbReference>
<keyword evidence="10" id="KW-1185">Reference proteome</keyword>
<dbReference type="Gene3D" id="3.20.20.300">
    <property type="entry name" value="Glycoside hydrolase, family 3, N-terminal domain"/>
    <property type="match status" value="1"/>
</dbReference>
<dbReference type="Pfam" id="PF01915">
    <property type="entry name" value="Glyco_hydro_3_C"/>
    <property type="match status" value="1"/>
</dbReference>
<dbReference type="InterPro" id="IPR051915">
    <property type="entry name" value="Cellulose_Degrad_GH3"/>
</dbReference>
<evidence type="ECO:0000256" key="3">
    <source>
        <dbReference type="ARBA" id="ARBA00012744"/>
    </source>
</evidence>
<evidence type="ECO:0000313" key="9">
    <source>
        <dbReference type="EMBL" id="PTA68690.1"/>
    </source>
</evidence>
<protein>
    <recommendedName>
        <fullName evidence="3">beta-glucosidase</fullName>
        <ecNumber evidence="3">3.2.1.21</ecNumber>
    </recommendedName>
</protein>
<evidence type="ECO:0000259" key="8">
    <source>
        <dbReference type="Pfam" id="PF01915"/>
    </source>
</evidence>
<keyword evidence="4" id="KW-0732">Signal</keyword>
<organism evidence="9 10">
    <name type="scientific">Deinococcus arcticus</name>
    <dbReference type="NCBI Taxonomy" id="2136176"/>
    <lineage>
        <taxon>Bacteria</taxon>
        <taxon>Thermotogati</taxon>
        <taxon>Deinococcota</taxon>
        <taxon>Deinococci</taxon>
        <taxon>Deinococcales</taxon>
        <taxon>Deinococcaceae</taxon>
        <taxon>Deinococcus</taxon>
    </lineage>
</organism>
<dbReference type="InterPro" id="IPR036962">
    <property type="entry name" value="Glyco_hydro_3_N_sf"/>
</dbReference>
<dbReference type="PANTHER" id="PTHR30620">
    <property type="entry name" value="PERIPLASMIC BETA-GLUCOSIDASE-RELATED"/>
    <property type="match status" value="1"/>
</dbReference>
<dbReference type="EC" id="3.2.1.21" evidence="3"/>
<dbReference type="InterPro" id="IPR036881">
    <property type="entry name" value="Glyco_hydro_3_C_sf"/>
</dbReference>
<gene>
    <name evidence="9" type="ORF">C8263_05420</name>
</gene>
<keyword evidence="6" id="KW-0326">Glycosidase</keyword>
<comment type="similarity">
    <text evidence="2">Belongs to the glycosyl hydrolase 3 family.</text>
</comment>
<keyword evidence="5" id="KW-0378">Hydrolase</keyword>
<dbReference type="InterPro" id="IPR001764">
    <property type="entry name" value="Glyco_hydro_3_N"/>
</dbReference>
<evidence type="ECO:0000313" key="10">
    <source>
        <dbReference type="Proteomes" id="UP000240317"/>
    </source>
</evidence>
<dbReference type="SUPFAM" id="SSF51445">
    <property type="entry name" value="(Trans)glycosidases"/>
    <property type="match status" value="1"/>
</dbReference>
<feature type="domain" description="Glycoside hydrolase family 3 C-terminal" evidence="8">
    <location>
        <begin position="435"/>
        <end position="652"/>
    </location>
</feature>
<evidence type="ECO:0000256" key="4">
    <source>
        <dbReference type="ARBA" id="ARBA00022729"/>
    </source>
</evidence>
<proteinExistence type="inferred from homology"/>
<dbReference type="GO" id="GO:0008422">
    <property type="term" value="F:beta-glucosidase activity"/>
    <property type="evidence" value="ECO:0007669"/>
    <property type="project" value="UniProtKB-EC"/>
</dbReference>
<evidence type="ECO:0000259" key="7">
    <source>
        <dbReference type="Pfam" id="PF00933"/>
    </source>
</evidence>
<dbReference type="GO" id="GO:0009251">
    <property type="term" value="P:glucan catabolic process"/>
    <property type="evidence" value="ECO:0007669"/>
    <property type="project" value="TreeGrafter"/>
</dbReference>
<evidence type="ECO:0000256" key="1">
    <source>
        <dbReference type="ARBA" id="ARBA00000448"/>
    </source>
</evidence>
<comment type="catalytic activity">
    <reaction evidence="1">
        <text>Hydrolysis of terminal, non-reducing beta-D-glucosyl residues with release of beta-D-glucose.</text>
        <dbReference type="EC" id="3.2.1.21"/>
    </reaction>
</comment>
<evidence type="ECO:0000256" key="6">
    <source>
        <dbReference type="ARBA" id="ARBA00023295"/>
    </source>
</evidence>
<dbReference type="PANTHER" id="PTHR30620:SF16">
    <property type="entry name" value="LYSOSOMAL BETA GLUCOSIDASE"/>
    <property type="match status" value="1"/>
</dbReference>
<dbReference type="EMBL" id="PYSV01000004">
    <property type="protein sequence ID" value="PTA68690.1"/>
    <property type="molecule type" value="Genomic_DNA"/>
</dbReference>
<comment type="caution">
    <text evidence="9">The sequence shown here is derived from an EMBL/GenBank/DDBJ whole genome shotgun (WGS) entry which is preliminary data.</text>
</comment>
<dbReference type="Gene3D" id="3.40.50.1700">
    <property type="entry name" value="Glycoside hydrolase family 3 C-terminal domain"/>
    <property type="match status" value="1"/>
</dbReference>
<dbReference type="AlphaFoldDB" id="A0A2T3W9V2"/>
<dbReference type="InterPro" id="IPR013783">
    <property type="entry name" value="Ig-like_fold"/>
</dbReference>
<evidence type="ECO:0000256" key="2">
    <source>
        <dbReference type="ARBA" id="ARBA00005336"/>
    </source>
</evidence>
<name>A0A2T3W9V2_9DEIO</name>
<sequence>MTPRHPERGSASRASRRGDDLPFYRRRSVAVAACRGVRRGLALALLSAGLGSASATWLAPAAAEARARALLPRLSLEEKIGQVTMAHMFRFTEGGRSAPLSGTAAQTFGTLKPGSVLNGGGDTPQPNTPRGWADFLSALDAVGRQSGPQNIPAVFGTDAVHGVNNVPAATLFPHNIGLGAAFSPALTREVAQATARDLRALNAAWTFAPVADVGRDPRWGRFYETFGEAPWLVADHVAAAVEGLQGEGVAATLKHFAGYGLAPLGLDRGNAELSARTLHETVLPPFQAGIRAGALSVMANSGSVNGVPAHASRSLLTEVLRGQLGFSGLLVSDWNDIDRLVGTYRTHADLVQATAASVNAGLDVYMVPNTVEAYAAALKEAVTTGLVSPARLDEATVRVLTFKARLGLLDGPLAGSGSVGDHRALAEKAAAASFTLLENPRGVLPLKAGRVLVTGPAQDSAAIQLGGWSVNWQGVGRGNVKDVPRVSTLAVALKASAPAGITVSALPEHKRPGLLAAAKQADTVVVALGEPPAAEWEANNPGLSLPAEQLALLRDLIGTGKPVVAVLMVGRPIVFPPELHAELAGLVMAYLPGTEGGAALANALYGRAGFPGRLPFTWPDTAAQAGLSADRPPEGAGKAPQPLYPLGHGLDYTTSAAREVTAAAGPGSVTLSAELINSGERAGTVTFVVRAALPASGALQAVARPVAALQAALKAGETRRVAVTIPNERLHTWVGDAFGAVRPELRPGTYAFTVDDSRAELTLP</sequence>
<dbReference type="InterPro" id="IPR002772">
    <property type="entry name" value="Glyco_hydro_3_C"/>
</dbReference>
<dbReference type="Gene3D" id="2.60.40.10">
    <property type="entry name" value="Immunoglobulins"/>
    <property type="match status" value="1"/>
</dbReference>
<dbReference type="InterPro" id="IPR017853">
    <property type="entry name" value="GH"/>
</dbReference>
<dbReference type="Proteomes" id="UP000240317">
    <property type="component" value="Unassembled WGS sequence"/>
</dbReference>
<feature type="domain" description="Glycoside hydrolase family 3 N-terminal" evidence="7">
    <location>
        <begin position="76"/>
        <end position="401"/>
    </location>
</feature>
<reference evidence="9 10" key="1">
    <citation type="submission" date="2018-03" db="EMBL/GenBank/DDBJ databases">
        <title>Draft genome of Deinococcus sp. OD32.</title>
        <authorList>
            <person name="Wang X.-P."/>
            <person name="Du Z.-J."/>
        </authorList>
    </citation>
    <scope>NUCLEOTIDE SEQUENCE [LARGE SCALE GENOMIC DNA]</scope>
    <source>
        <strain evidence="9 10">OD32</strain>
    </source>
</reference>
<evidence type="ECO:0000256" key="5">
    <source>
        <dbReference type="ARBA" id="ARBA00022801"/>
    </source>
</evidence>